<evidence type="ECO:0000313" key="3">
    <source>
        <dbReference type="EMBL" id="RKU48071.1"/>
    </source>
</evidence>
<evidence type="ECO:0000256" key="1">
    <source>
        <dbReference type="ARBA" id="ARBA00007355"/>
    </source>
</evidence>
<dbReference type="InterPro" id="IPR007763">
    <property type="entry name" value="NDUFA12"/>
</dbReference>
<dbReference type="InterPro" id="IPR052618">
    <property type="entry name" value="ComplexI_NDUFA12"/>
</dbReference>
<accession>A0A420YJP4</accession>
<evidence type="ECO:0000313" key="4">
    <source>
        <dbReference type="Proteomes" id="UP000275385"/>
    </source>
</evidence>
<dbReference type="OrthoDB" id="10255576at2759"/>
<dbReference type="Pfam" id="PF05071">
    <property type="entry name" value="NDUFA12"/>
    <property type="match status" value="1"/>
</dbReference>
<dbReference type="GO" id="GO:0005739">
    <property type="term" value="C:mitochondrion"/>
    <property type="evidence" value="ECO:0007669"/>
    <property type="project" value="TreeGrafter"/>
</dbReference>
<dbReference type="GO" id="GO:0045271">
    <property type="term" value="C:respiratory chain complex I"/>
    <property type="evidence" value="ECO:0007669"/>
    <property type="project" value="InterPro"/>
</dbReference>
<protein>
    <submittedName>
        <fullName evidence="3">Uncharacterized protein</fullName>
    </submittedName>
</protein>
<feature type="region of interest" description="Disordered" evidence="2">
    <location>
        <begin position="123"/>
        <end position="144"/>
    </location>
</feature>
<comment type="caution">
    <text evidence="3">The sequence shown here is derived from an EMBL/GenBank/DDBJ whole genome shotgun (WGS) entry which is preliminary data.</text>
</comment>
<comment type="similarity">
    <text evidence="1">Belongs to the complex I NDUFA12 subunit family.</text>
</comment>
<dbReference type="Proteomes" id="UP000275385">
    <property type="component" value="Unassembled WGS sequence"/>
</dbReference>
<gene>
    <name evidence="3" type="ORF">DL546_008286</name>
</gene>
<dbReference type="PANTHER" id="PTHR32470">
    <property type="entry name" value="ADH DEHYDROGENASE [UBIQUINONE] 1 ALPHA SUBCOMPLEX ASSEMBLY FACTOR 2"/>
    <property type="match status" value="1"/>
</dbReference>
<dbReference type="PANTHER" id="PTHR32470:SF2">
    <property type="entry name" value="NADH DEHYDROGENASE [UBIQUINONE] 1 ALPHA SUBCOMPLEX ASSEMBLY FACTOR 2"/>
    <property type="match status" value="1"/>
</dbReference>
<dbReference type="AlphaFoldDB" id="A0A420YJP4"/>
<proteinExistence type="inferred from homology"/>
<evidence type="ECO:0000256" key="2">
    <source>
        <dbReference type="SAM" id="MobiDB-lite"/>
    </source>
</evidence>
<organism evidence="3 4">
    <name type="scientific">Coniochaeta pulveracea</name>
    <dbReference type="NCBI Taxonomy" id="177199"/>
    <lineage>
        <taxon>Eukaryota</taxon>
        <taxon>Fungi</taxon>
        <taxon>Dikarya</taxon>
        <taxon>Ascomycota</taxon>
        <taxon>Pezizomycotina</taxon>
        <taxon>Sordariomycetes</taxon>
        <taxon>Sordariomycetidae</taxon>
        <taxon>Coniochaetales</taxon>
        <taxon>Coniochaetaceae</taxon>
        <taxon>Coniochaeta</taxon>
    </lineage>
</organism>
<dbReference type="GO" id="GO:0032981">
    <property type="term" value="P:mitochondrial respiratory chain complex I assembly"/>
    <property type="evidence" value="ECO:0007669"/>
    <property type="project" value="TreeGrafter"/>
</dbReference>
<keyword evidence="4" id="KW-1185">Reference proteome</keyword>
<sequence>MSLKQVSPVLRIWYKWKKLDLPWRRQVLAGVDLRGNTYWEFRDKRSAELGRARRLVKYPRSTHYGDVTVSPAWHQWLRHTRDEPPSVDEQKLDVLRQERMKVLAAKADERWAAKPRVMDGPEMQQAVPGLRSPRKDETSRVPGTLAEDVRETLDTKNPKTEMVWGVEDTTATTRSQEAVGGNKQSWDALKEDEKKRAAGQTKGLDPWKRARGPSEAWQPEAWQPPATPKR</sequence>
<feature type="region of interest" description="Disordered" evidence="2">
    <location>
        <begin position="168"/>
        <end position="230"/>
    </location>
</feature>
<dbReference type="EMBL" id="QVQW01000006">
    <property type="protein sequence ID" value="RKU48071.1"/>
    <property type="molecule type" value="Genomic_DNA"/>
</dbReference>
<reference evidence="3 4" key="1">
    <citation type="submission" date="2018-08" db="EMBL/GenBank/DDBJ databases">
        <title>Draft genome of the lignicolous fungus Coniochaeta pulveracea.</title>
        <authorList>
            <person name="Borstlap C.J."/>
            <person name="De Witt R.N."/>
            <person name="Botha A."/>
            <person name="Volschenk H."/>
        </authorList>
    </citation>
    <scope>NUCLEOTIDE SEQUENCE [LARGE SCALE GENOMIC DNA]</scope>
    <source>
        <strain evidence="3 4">CAB683</strain>
    </source>
</reference>
<dbReference type="STRING" id="177199.A0A420YJP4"/>
<name>A0A420YJP4_9PEZI</name>